<dbReference type="SUPFAM" id="SSF53822">
    <property type="entry name" value="Periplasmic binding protein-like I"/>
    <property type="match status" value="1"/>
</dbReference>
<evidence type="ECO:0000256" key="5">
    <source>
        <dbReference type="ARBA" id="ARBA00023180"/>
    </source>
</evidence>
<evidence type="ECO:0000256" key="2">
    <source>
        <dbReference type="ARBA" id="ARBA00022692"/>
    </source>
</evidence>
<keyword evidence="3 6" id="KW-1133">Transmembrane helix</keyword>
<feature type="signal peptide" evidence="7">
    <location>
        <begin position="1"/>
        <end position="25"/>
    </location>
</feature>
<evidence type="ECO:0000256" key="1">
    <source>
        <dbReference type="ARBA" id="ARBA00004370"/>
    </source>
</evidence>
<dbReference type="InterPro" id="IPR001828">
    <property type="entry name" value="ANF_lig-bd_rcpt"/>
</dbReference>
<evidence type="ECO:0000259" key="8">
    <source>
        <dbReference type="Pfam" id="PF01094"/>
    </source>
</evidence>
<feature type="transmembrane region" description="Helical" evidence="6">
    <location>
        <begin position="495"/>
        <end position="521"/>
    </location>
</feature>
<dbReference type="EMBL" id="JARKIK010000005">
    <property type="protein sequence ID" value="KAK8751853.1"/>
    <property type="molecule type" value="Genomic_DNA"/>
</dbReference>
<dbReference type="AlphaFoldDB" id="A0AAW0Y762"/>
<feature type="domain" description="Receptor ligand binding region" evidence="8">
    <location>
        <begin position="66"/>
        <end position="224"/>
    </location>
</feature>
<evidence type="ECO:0000256" key="7">
    <source>
        <dbReference type="SAM" id="SignalP"/>
    </source>
</evidence>
<comment type="caution">
    <text evidence="9">The sequence shown here is derived from an EMBL/GenBank/DDBJ whole genome shotgun (WGS) entry which is preliminary data.</text>
</comment>
<reference evidence="9 10" key="1">
    <citation type="journal article" date="2024" name="BMC Genomics">
        <title>Genome assembly of redclaw crayfish (Cherax quadricarinatus) provides insights into its immune adaptation and hypoxia tolerance.</title>
        <authorList>
            <person name="Liu Z."/>
            <person name="Zheng J."/>
            <person name="Li H."/>
            <person name="Fang K."/>
            <person name="Wang S."/>
            <person name="He J."/>
            <person name="Zhou D."/>
            <person name="Weng S."/>
            <person name="Chi M."/>
            <person name="Gu Z."/>
            <person name="He J."/>
            <person name="Li F."/>
            <person name="Wang M."/>
        </authorList>
    </citation>
    <scope>NUCLEOTIDE SEQUENCE [LARGE SCALE GENOMIC DNA]</scope>
    <source>
        <strain evidence="9">ZL_2023a</strain>
    </source>
</reference>
<keyword evidence="2 6" id="KW-0812">Transmembrane</keyword>
<dbReference type="EMBL" id="JARKIK010000005">
    <property type="protein sequence ID" value="KAK8751852.1"/>
    <property type="molecule type" value="Genomic_DNA"/>
</dbReference>
<organism evidence="9 10">
    <name type="scientific">Cherax quadricarinatus</name>
    <name type="common">Australian red claw crayfish</name>
    <dbReference type="NCBI Taxonomy" id="27406"/>
    <lineage>
        <taxon>Eukaryota</taxon>
        <taxon>Metazoa</taxon>
        <taxon>Ecdysozoa</taxon>
        <taxon>Arthropoda</taxon>
        <taxon>Crustacea</taxon>
        <taxon>Multicrustacea</taxon>
        <taxon>Malacostraca</taxon>
        <taxon>Eumalacostraca</taxon>
        <taxon>Eucarida</taxon>
        <taxon>Decapoda</taxon>
        <taxon>Pleocyemata</taxon>
        <taxon>Astacidea</taxon>
        <taxon>Parastacoidea</taxon>
        <taxon>Parastacidae</taxon>
        <taxon>Cherax</taxon>
    </lineage>
</organism>
<comment type="subcellular location">
    <subcellularLocation>
        <location evidence="1">Membrane</location>
    </subcellularLocation>
</comment>
<evidence type="ECO:0000256" key="4">
    <source>
        <dbReference type="ARBA" id="ARBA00023136"/>
    </source>
</evidence>
<dbReference type="Gene3D" id="3.40.50.2300">
    <property type="match status" value="2"/>
</dbReference>
<dbReference type="PANTHER" id="PTHR24060">
    <property type="entry name" value="METABOTROPIC GLUTAMATE RECEPTOR"/>
    <property type="match status" value="1"/>
</dbReference>
<keyword evidence="5" id="KW-0325">Glycoprotein</keyword>
<dbReference type="GO" id="GO:0016020">
    <property type="term" value="C:membrane"/>
    <property type="evidence" value="ECO:0007669"/>
    <property type="project" value="UniProtKB-SubCell"/>
</dbReference>
<dbReference type="Proteomes" id="UP001445076">
    <property type="component" value="Unassembled WGS sequence"/>
</dbReference>
<name>A0AAW0Y762_CHEQU</name>
<evidence type="ECO:0000256" key="3">
    <source>
        <dbReference type="ARBA" id="ARBA00022989"/>
    </source>
</evidence>
<protein>
    <recommendedName>
        <fullName evidence="8">Receptor ligand binding region domain-containing protein</fullName>
    </recommendedName>
</protein>
<dbReference type="InterPro" id="IPR028082">
    <property type="entry name" value="Peripla_BP_I"/>
</dbReference>
<evidence type="ECO:0000256" key="6">
    <source>
        <dbReference type="SAM" id="Phobius"/>
    </source>
</evidence>
<dbReference type="Pfam" id="PF01094">
    <property type="entry name" value="ANF_receptor"/>
    <property type="match status" value="1"/>
</dbReference>
<dbReference type="InterPro" id="IPR050726">
    <property type="entry name" value="mGluR"/>
</dbReference>
<gene>
    <name evidence="9" type="ORF">OTU49_010780</name>
</gene>
<sequence>MGEQIAWWTRWAWLCVLVGERCVVGVCVPQDGKTVFFTKGDAVITQLLPLHYGSRCDQLGMTEVQVLEATKLAVHRVNQLTLVPGIKLGVRVVDTCGSPNISVKAALTAWSDDAFACPKPAHTLGFLGPEDEASASAVGGATQSLGSPVMAYSARPSPASHTYDFLTPAPYRSVQAAVQVLSSAGVDAISIVHTADTEGHVLVEHIISAAEYAYICVEMVLEDGNTVGLTEVLREGPGTLVILGSRHRVQSLTRALGGPQGPVDLLLLIDSGGPVPQVELAGLETPAILLQRTVHRLPEFASFLERDLESDDGPRRQYMATLSKCGEVRMGYDAAANSAIAAVLVYAEALREAQATHCSTEESLCRSVTALETSEWNDLLASASLQEPATAAFPGLLDDSLEPGSEDVPRYTVNLLINGSITKVGQADESLAVLGRLEVREPRCGAHCPCSILVPPLMLPPAVNVTQSSGFDIMGGSKWWTWQVPSLENMTKREVAVYFTAFCFLIVIFVSSCVVCLINMIKAPRRQ</sequence>
<keyword evidence="4 6" id="KW-0472">Membrane</keyword>
<keyword evidence="10" id="KW-1185">Reference proteome</keyword>
<accession>A0AAW0Y762</accession>
<feature type="chain" id="PRO_5044717520" description="Receptor ligand binding region domain-containing protein" evidence="7">
    <location>
        <begin position="26"/>
        <end position="527"/>
    </location>
</feature>
<evidence type="ECO:0000313" key="9">
    <source>
        <dbReference type="EMBL" id="KAK8751852.1"/>
    </source>
</evidence>
<proteinExistence type="predicted"/>
<reference evidence="9" key="2">
    <citation type="submission" date="2024-01" db="EMBL/GenBank/DDBJ databases">
        <authorList>
            <person name="He J."/>
            <person name="Wang M."/>
            <person name="Zheng J."/>
            <person name="Liu Z."/>
        </authorList>
    </citation>
    <scope>NUCLEOTIDE SEQUENCE</scope>
    <source>
        <strain evidence="9">ZL_2023a</strain>
        <tissue evidence="9">Muscle</tissue>
    </source>
</reference>
<evidence type="ECO:0000313" key="10">
    <source>
        <dbReference type="Proteomes" id="UP001445076"/>
    </source>
</evidence>
<keyword evidence="7" id="KW-0732">Signal</keyword>